<evidence type="ECO:0008006" key="2">
    <source>
        <dbReference type="Google" id="ProtNLM"/>
    </source>
</evidence>
<dbReference type="EMBL" id="VSSQ01012468">
    <property type="protein sequence ID" value="MPM49300.1"/>
    <property type="molecule type" value="Genomic_DNA"/>
</dbReference>
<proteinExistence type="predicted"/>
<gene>
    <name evidence="1" type="ORF">SDC9_96029</name>
</gene>
<protein>
    <recommendedName>
        <fullName evidence="2">RloB domain-containing protein</fullName>
    </recommendedName>
</protein>
<dbReference type="AlphaFoldDB" id="A0A645A805"/>
<dbReference type="InterPro" id="IPR025591">
    <property type="entry name" value="RloB"/>
</dbReference>
<evidence type="ECO:0000313" key="1">
    <source>
        <dbReference type="EMBL" id="MPM49300.1"/>
    </source>
</evidence>
<sequence length="229" mass="26705">MRIDQPYGRRFDEELSDTEPKRKYYIACEGKKTEYQYFKGLLEARNELGISSLIEVIPIKHTQGTNSHPLTIIKETHEVIGNCEVFSPDLDTVCILVDRDAKSFLSHQFDKAVTLCQLYNFRFVVSNPCMEIWLLFHFTDLTAYDKQAILENTKTGDRTMTEIVLKNDFLHGSYNKTRIHFTRDFLPHVWTAIKNARKYSLAIDELKNSLGTNIGLLVEEILSQEWRLY</sequence>
<comment type="caution">
    <text evidence="1">The sequence shown here is derived from an EMBL/GenBank/DDBJ whole genome shotgun (WGS) entry which is preliminary data.</text>
</comment>
<dbReference type="Pfam" id="PF13707">
    <property type="entry name" value="RloB"/>
    <property type="match status" value="1"/>
</dbReference>
<name>A0A645A805_9ZZZZ</name>
<accession>A0A645A805</accession>
<organism evidence="1">
    <name type="scientific">bioreactor metagenome</name>
    <dbReference type="NCBI Taxonomy" id="1076179"/>
    <lineage>
        <taxon>unclassified sequences</taxon>
        <taxon>metagenomes</taxon>
        <taxon>ecological metagenomes</taxon>
    </lineage>
</organism>
<reference evidence="1" key="1">
    <citation type="submission" date="2019-08" db="EMBL/GenBank/DDBJ databases">
        <authorList>
            <person name="Kucharzyk K."/>
            <person name="Murdoch R.W."/>
            <person name="Higgins S."/>
            <person name="Loffler F."/>
        </authorList>
    </citation>
    <scope>NUCLEOTIDE SEQUENCE</scope>
</reference>